<evidence type="ECO:0000313" key="6">
    <source>
        <dbReference type="EMBL" id="PNV66734.1"/>
    </source>
</evidence>
<feature type="transmembrane region" description="Helical" evidence="4">
    <location>
        <begin position="241"/>
        <end position="265"/>
    </location>
</feature>
<feature type="transmembrane region" description="Helical" evidence="4">
    <location>
        <begin position="298"/>
        <end position="323"/>
    </location>
</feature>
<keyword evidence="1" id="KW-0805">Transcription regulation</keyword>
<dbReference type="Gene3D" id="1.10.10.10">
    <property type="entry name" value="Winged helix-like DNA-binding domain superfamily/Winged helix DNA-binding domain"/>
    <property type="match status" value="1"/>
</dbReference>
<dbReference type="SMART" id="SM00421">
    <property type="entry name" value="HTH_LUXR"/>
    <property type="match status" value="1"/>
</dbReference>
<evidence type="ECO:0000256" key="2">
    <source>
        <dbReference type="ARBA" id="ARBA00023125"/>
    </source>
</evidence>
<dbReference type="PRINTS" id="PR00038">
    <property type="entry name" value="HTHLUXR"/>
</dbReference>
<keyword evidence="4" id="KW-0472">Membrane</keyword>
<feature type="transmembrane region" description="Helical" evidence="4">
    <location>
        <begin position="47"/>
        <end position="67"/>
    </location>
</feature>
<feature type="transmembrane region" description="Helical" evidence="4">
    <location>
        <begin position="162"/>
        <end position="180"/>
    </location>
</feature>
<feature type="transmembrane region" description="Helical" evidence="4">
    <location>
        <begin position="103"/>
        <end position="124"/>
    </location>
</feature>
<feature type="transmembrane region" description="Helical" evidence="4">
    <location>
        <begin position="79"/>
        <end position="97"/>
    </location>
</feature>
<dbReference type="GO" id="GO:0003677">
    <property type="term" value="F:DNA binding"/>
    <property type="evidence" value="ECO:0007669"/>
    <property type="project" value="UniProtKB-KW"/>
</dbReference>
<evidence type="ECO:0000313" key="7">
    <source>
        <dbReference type="Proteomes" id="UP000236197"/>
    </source>
</evidence>
<evidence type="ECO:0000256" key="4">
    <source>
        <dbReference type="SAM" id="Phobius"/>
    </source>
</evidence>
<dbReference type="GO" id="GO:0006355">
    <property type="term" value="P:regulation of DNA-templated transcription"/>
    <property type="evidence" value="ECO:0007669"/>
    <property type="project" value="InterPro"/>
</dbReference>
<dbReference type="InterPro" id="IPR000792">
    <property type="entry name" value="Tscrpt_reg_LuxR_C"/>
</dbReference>
<dbReference type="RefSeq" id="WP_103265918.1">
    <property type="nucleotide sequence ID" value="NZ_CABMLE010000024.1"/>
</dbReference>
<sequence>MKLLERMRGTDGIKIIVGSAFFWAWLDAMFMSMFFVRPGSRGLMAEAAVVAVFAVSAIGFSFALRAAAPFNKLLGERRFPLSAACLGTMGSLLFLLASVNLSWPSLLVGGACGGVFMAVFELAWGGAYCRDGARSAAPYVAGGFACAVVIDTPLLFMIPEAAAVFFALLPLATGLLYVSVAPNQRVYRQGLESPAFVQRGVRAHLKSHLGMSMTLLCAVMLVMVGFGYLQHLVSFSIVGGGSGYGIIIQVARGVVALLMFAIVVGSSQRVSTVYRVGLLAMIAGFMMMPFLFGTNLFWVSGAVIIGGYTAFDLLVWVAFSQIAHTQSRDPLKTIAVMRMLSVLCTVLGFAIGIALVGNEEPMSEFVSAETTVVGYLVVIATVLTLGSEDMWALSGRPAAFPEASAEDSFGQDERLGGWFDEIGLTAREREIGALLVNGRTQPWIAERLSISENTVGTHVRHIYQKAGVHGRQEFIDLAFPLSSNISPETRDPEDSLTEVG</sequence>
<dbReference type="PANTHER" id="PTHR44688">
    <property type="entry name" value="DNA-BINDING TRANSCRIPTIONAL ACTIVATOR DEVR_DOSR"/>
    <property type="match status" value="1"/>
</dbReference>
<feature type="transmembrane region" description="Helical" evidence="4">
    <location>
        <begin position="335"/>
        <end position="356"/>
    </location>
</feature>
<dbReference type="AlphaFoldDB" id="A0A2K2U8X9"/>
<dbReference type="SUPFAM" id="SSF46894">
    <property type="entry name" value="C-terminal effector domain of the bipartite response regulators"/>
    <property type="match status" value="1"/>
</dbReference>
<evidence type="ECO:0000259" key="5">
    <source>
        <dbReference type="PROSITE" id="PS50043"/>
    </source>
</evidence>
<evidence type="ECO:0000256" key="3">
    <source>
        <dbReference type="ARBA" id="ARBA00023163"/>
    </source>
</evidence>
<dbReference type="InterPro" id="IPR036388">
    <property type="entry name" value="WH-like_DNA-bd_sf"/>
</dbReference>
<feature type="transmembrane region" description="Helical" evidence="4">
    <location>
        <begin position="368"/>
        <end position="386"/>
    </location>
</feature>
<dbReference type="InterPro" id="IPR016032">
    <property type="entry name" value="Sig_transdc_resp-reg_C-effctor"/>
</dbReference>
<reference evidence="7" key="1">
    <citation type="submission" date="2018-01" db="EMBL/GenBank/DDBJ databases">
        <title>Rubneribacter badeniensis gen. nov., sp. nov., and Colonibacter rubneri, gen. nov., sp. nov., WGS of new members of the Eggerthellaceae.</title>
        <authorList>
            <person name="Danylec N."/>
            <person name="Stoll D.A."/>
            <person name="Doetsch A."/>
            <person name="Kulling S.E."/>
            <person name="Huch M."/>
        </authorList>
    </citation>
    <scope>NUCLEOTIDE SEQUENCE [LARGE SCALE GENOMIC DNA]</scope>
    <source>
        <strain evidence="7">ResAG-96</strain>
    </source>
</reference>
<dbReference type="PROSITE" id="PS50043">
    <property type="entry name" value="HTH_LUXR_2"/>
    <property type="match status" value="1"/>
</dbReference>
<comment type="caution">
    <text evidence="6">The sequence shown here is derived from an EMBL/GenBank/DDBJ whole genome shotgun (WGS) entry which is preliminary data.</text>
</comment>
<feature type="transmembrane region" description="Helical" evidence="4">
    <location>
        <begin position="272"/>
        <end position="292"/>
    </location>
</feature>
<protein>
    <submittedName>
        <fullName evidence="6">LuxR family transcriptional regulator</fullName>
    </submittedName>
</protein>
<keyword evidence="4" id="KW-0812">Transmembrane</keyword>
<gene>
    <name evidence="6" type="ORF">C2L71_11580</name>
</gene>
<keyword evidence="4" id="KW-1133">Transmembrane helix</keyword>
<keyword evidence="7" id="KW-1185">Reference proteome</keyword>
<feature type="transmembrane region" description="Helical" evidence="4">
    <location>
        <begin position="12"/>
        <end position="35"/>
    </location>
</feature>
<dbReference type="Pfam" id="PF00196">
    <property type="entry name" value="GerE"/>
    <property type="match status" value="1"/>
</dbReference>
<feature type="transmembrane region" description="Helical" evidence="4">
    <location>
        <begin position="136"/>
        <end position="156"/>
    </location>
</feature>
<dbReference type="PANTHER" id="PTHR44688:SF16">
    <property type="entry name" value="DNA-BINDING TRANSCRIPTIONAL ACTIVATOR DEVR_DOSR"/>
    <property type="match status" value="1"/>
</dbReference>
<dbReference type="Proteomes" id="UP000236197">
    <property type="component" value="Unassembled WGS sequence"/>
</dbReference>
<feature type="domain" description="HTH luxR-type" evidence="5">
    <location>
        <begin position="417"/>
        <end position="482"/>
    </location>
</feature>
<dbReference type="OrthoDB" id="3172434at2"/>
<accession>A0A2K2U8X9</accession>
<name>A0A2K2U8X9_9ACTN</name>
<keyword evidence="3" id="KW-0804">Transcription</keyword>
<dbReference type="EMBL" id="PPEK01000024">
    <property type="protein sequence ID" value="PNV66734.1"/>
    <property type="molecule type" value="Genomic_DNA"/>
</dbReference>
<evidence type="ECO:0000256" key="1">
    <source>
        <dbReference type="ARBA" id="ARBA00023015"/>
    </source>
</evidence>
<organism evidence="6 7">
    <name type="scientific">Enteroscipio rubneri</name>
    <dbReference type="NCBI Taxonomy" id="2070686"/>
    <lineage>
        <taxon>Bacteria</taxon>
        <taxon>Bacillati</taxon>
        <taxon>Actinomycetota</taxon>
        <taxon>Coriobacteriia</taxon>
        <taxon>Eggerthellales</taxon>
        <taxon>Eggerthellaceae</taxon>
        <taxon>Enteroscipio</taxon>
    </lineage>
</organism>
<dbReference type="CDD" id="cd06170">
    <property type="entry name" value="LuxR_C_like"/>
    <property type="match status" value="1"/>
</dbReference>
<keyword evidence="2" id="KW-0238">DNA-binding</keyword>
<feature type="transmembrane region" description="Helical" evidence="4">
    <location>
        <begin position="209"/>
        <end position="229"/>
    </location>
</feature>
<proteinExistence type="predicted"/>